<dbReference type="CDD" id="cd18808">
    <property type="entry name" value="SF1_C_Upf1"/>
    <property type="match status" value="1"/>
</dbReference>
<dbReference type="PANTHER" id="PTHR43392:SF2">
    <property type="entry name" value="AAA-TYPE ATPASE FAMILY PROTEIN _ ANKYRIN REPEAT FAMILY PROTEIN"/>
    <property type="match status" value="1"/>
</dbReference>
<feature type="compositionally biased region" description="Acidic residues" evidence="5">
    <location>
        <begin position="2207"/>
        <end position="2216"/>
    </location>
</feature>
<dbReference type="GO" id="GO:0005524">
    <property type="term" value="F:ATP binding"/>
    <property type="evidence" value="ECO:0007669"/>
    <property type="project" value="UniProtKB-KW"/>
</dbReference>
<dbReference type="Gene3D" id="1.10.8.60">
    <property type="match status" value="2"/>
</dbReference>
<feature type="domain" description="AAA+ ATPase" evidence="6">
    <location>
        <begin position="539"/>
        <end position="957"/>
    </location>
</feature>
<dbReference type="InterPro" id="IPR003593">
    <property type="entry name" value="AAA+_ATPase"/>
</dbReference>
<dbReference type="Pfam" id="PF13086">
    <property type="entry name" value="AAA_11"/>
    <property type="match status" value="1"/>
</dbReference>
<dbReference type="EMBL" id="QVQW01000100">
    <property type="protein sequence ID" value="RKU40518.1"/>
    <property type="molecule type" value="Genomic_DNA"/>
</dbReference>
<feature type="compositionally biased region" description="Polar residues" evidence="5">
    <location>
        <begin position="43"/>
        <end position="59"/>
    </location>
</feature>
<feature type="region of interest" description="Disordered" evidence="5">
    <location>
        <begin position="36"/>
        <end position="62"/>
    </location>
</feature>
<name>A0A420XYJ3_9PEZI</name>
<feature type="domain" description="AAA+ ATPase" evidence="6">
    <location>
        <begin position="1921"/>
        <end position="2058"/>
    </location>
</feature>
<evidence type="ECO:0000256" key="2">
    <source>
        <dbReference type="ARBA" id="ARBA00022741"/>
    </source>
</evidence>
<proteinExistence type="inferred from homology"/>
<dbReference type="FunFam" id="3.40.50.300:FF:001660">
    <property type="entry name" value="NF-X1 finger and helicase protein, putative"/>
    <property type="match status" value="1"/>
</dbReference>
<feature type="region of interest" description="Disordered" evidence="5">
    <location>
        <begin position="2202"/>
        <end position="2242"/>
    </location>
</feature>
<dbReference type="PRINTS" id="PR00819">
    <property type="entry name" value="CBXCFQXSUPER"/>
</dbReference>
<dbReference type="FunFam" id="1.10.8.60:FF:000160">
    <property type="entry name" value="WGS project CABT00000000 data, contig 2.55"/>
    <property type="match status" value="1"/>
</dbReference>
<dbReference type="CDD" id="cd00009">
    <property type="entry name" value="AAA"/>
    <property type="match status" value="3"/>
</dbReference>
<dbReference type="InterPro" id="IPR047187">
    <property type="entry name" value="SF1_C_Upf1"/>
</dbReference>
<sequence>MPRADQWFFFVESHHMSPRALPRWIVSGPTSFSEDTTILEPIGTSSRSPPTTSMGSTTEDSARAGHLNGLFRGVLAGKRELKTPSEAKLFLEAVCSQQPAAVCIERLISKPTGMNAVRFSVRADLLSSDFITSSTLKFIDYLSDPAIKLLANGQFLKDLLLVLVDPPTAWNEIVRLFLAHQIPEDCMRAFAWLVHELISLPLTVDLDLVEDFQAIVNDGGLIRSSAHEAREFGYKAKHLLELKCSSNPTLKSYTPGGRHDNDFADFREICIFPTTDEFLSTETPFYRKMSEVDEVDEKIRETVHIDNQFRLLREDMLAEFRNDLQVAMGKKRGTRRSMTLGQFCPIGIDYGDENRGKRCVVELQCYKGLEALHKMNSGGRKSFLVDHASFLRNDALGVLCRDQTILGFAFVERNIDQLVLTPPVVSLRFTDAVSLIKALVALKAPHGINFILVDTPVFAYEPVLKALKSKVDLPLAEHILHLTQSRKFKPCNAVGALVAGLRELSDLNGSVTLPGHPFSLSPRICLDKSQADSLLNALTSSVTLIQGPPGTGKSFIGAQICKVLAETGKMRILVIAYTNHALDQFLHDLNKVGIAWDSMLRLGSKSKCTPQTEQILLSAQKNRPNLSLDSRMLVVLLKNQAVDLGLKLDQAFEKYQNFSLTWTVLSAQLEFSVDERHFYDAFLVPAGETGWSRAGANRREVKPDYLFLQWRLGKGPGIFSRQIPESSRSVWDMPLTARKAKIVKWTETMIGERAQTIQDLVQKFDDIQQRLKTIFNQGKVETIKSKEIIGCTTTAAATHSDLIRSAEPDIVLVEEAGEILESHILTALSPSVKQLIQIGDHKQLRPKVNNYSLTVEKGEGFDLNRSMFERMILQGAPHTTLRKQHRMCPEISLYVRELTYPDLVDDEKTKGRPSIRGVRDRVVFLSHSKPEETETAIADRREPGMKASKKNEFEAELVISCVKYFIQQGYKTGNIVILTPYLGQLRLLRDQLHARAGVDPLLNDLDSYELVRAGLQSEAASKVNKKPLRISTIDNYQGEESDIVVASLTRSNDSGDIGFMAAPERLNVLISRARNCLIIVGNMETFTASKRGKDTWLPFFEILKRQNNLYDGLPVKCEQHPDTTALLKEPSDFETFCPDGGCSKPCGAPLKCKIHTCQLRCHRNRDHSNTECTVMLEKVCDRHHKLRVACARQNHTCAKCVQEDKEMERRVKRNLKMEADRLANEATYRQQLQAIEDENDHQRRLLKYETEKEEQQKTLEQKRLETEALKAKVKRTQAQKAREKQTEQASLSLKQNQAKPAAEEWAPPGSAQREWQQLKELELAESPALDELMDMIGLEDVKTQFLSIKSKVDALIRQNASIKSERFGASLLGNPGTGKTTVARLYAKFLTSCGVIPGSRFEETTGSRLANMGVSGCKKLLDELLDDGGGVVFIDEAYQLSSGNNAGGAAVLDFLLAEVENLTGKVVFILAGYNKQMETFFAHNPGIPSRFPREMKFADYTDDELLRILRVKITSKYHGRMACEGGLDGLYCWVVARRIGYGRGGDGFGNARTVENVLARISDRQAERLRKERSKGTKPDDLMFTREDLIGPEPSNALAGCAAWIKLQELTGLASVKAAVRALVDSLAENYRRELEREPPVQYSLNRVFLGNPGTGKTTIAKLLGQILVHLGLLSKGEVVVKNPSDFVGAALGQSEQQTKGILAATVGKVLVIDEAYGLSPFQGTGSSSGSDPYKAAVIDTIVAEVQSVPGDDRCVLLLGYKDQMESMMQNANPGLSRRFPLSTAFSFDDFTDDELQVILSLKLKQQGFQATRQAKTVVKDMLDRARNRPNFGNAGQIDILLNAAKAHHQMRLSKGETKNPKLLEALDFDENFDRAEQAQTNIRKLFEATVGGEETIALLEGYQETVRTMKQLGESPKDSIPFNFLFRGPPGTGKTTTARKLGKVFYDMGFLADTEVLECSASELIAQFVGQTGPLVRQMLDKALGKVLFLDEAYRLNGGGFAKEAIDELVDAVTKPKYYKKMVIIMAGYEKDINQLLSVNSGLTSRFPEVINFRALTSAECVDLLLKILVGRKKTLQSKGHILDVSALEAPTDSFRVSMVDLFARLSQQDNWGSARDVQTLAKDIFTLTTKGAAKGKAMVVQEIVVETALQAMFNERETRSRSVPETNLSPVLNMLHTQTSDPPPAPRYNTRLTTKTAIQAVSEEQPPEPTEEEALETKRHHTRRQSSKEAQRDAGVSDEVWEQLQQDKAAEEAREQEYQDMVKACNSANEEARKQIVKKLLEEEARRKKEAEMKAKLAAAGACPMGYTWIKQSAGYRCAGGSHFMSDAQLSQG</sequence>
<feature type="domain" description="AAA+ ATPase" evidence="6">
    <location>
        <begin position="1365"/>
        <end position="1501"/>
    </location>
</feature>
<feature type="compositionally biased region" description="Polar residues" evidence="5">
    <location>
        <begin position="1287"/>
        <end position="1298"/>
    </location>
</feature>
<dbReference type="STRING" id="177199.A0A420XYJ3"/>
<dbReference type="FunFam" id="3.40.50.300:FF:000216">
    <property type="entry name" value="Type VII secretion ATPase EccA"/>
    <property type="match status" value="3"/>
</dbReference>
<dbReference type="InterPro" id="IPR003959">
    <property type="entry name" value="ATPase_AAA_core"/>
</dbReference>
<evidence type="ECO:0000259" key="6">
    <source>
        <dbReference type="SMART" id="SM00382"/>
    </source>
</evidence>
<dbReference type="OrthoDB" id="2423195at2759"/>
<dbReference type="PANTHER" id="PTHR43392">
    <property type="entry name" value="AAA-TYPE ATPASE FAMILY PROTEIN / ANKYRIN REPEAT FAMILY PROTEIN"/>
    <property type="match status" value="1"/>
</dbReference>
<dbReference type="Pfam" id="PF13087">
    <property type="entry name" value="AAA_12"/>
    <property type="match status" value="1"/>
</dbReference>
<dbReference type="InterPro" id="IPR041677">
    <property type="entry name" value="DNA2/NAM7_AAA_11"/>
</dbReference>
<dbReference type="SUPFAM" id="SSF52540">
    <property type="entry name" value="P-loop containing nucleoside triphosphate hydrolases"/>
    <property type="match status" value="4"/>
</dbReference>
<dbReference type="Pfam" id="PF00004">
    <property type="entry name" value="AAA"/>
    <property type="match status" value="3"/>
</dbReference>
<accession>A0A420XYJ3</accession>
<evidence type="ECO:0000313" key="8">
    <source>
        <dbReference type="Proteomes" id="UP000275385"/>
    </source>
</evidence>
<feature type="domain" description="AAA+ ATPase" evidence="6">
    <location>
        <begin position="1644"/>
        <end position="1786"/>
    </location>
</feature>
<dbReference type="InterPro" id="IPR041679">
    <property type="entry name" value="DNA2/NAM7-like_C"/>
</dbReference>
<dbReference type="GO" id="GO:0016887">
    <property type="term" value="F:ATP hydrolysis activity"/>
    <property type="evidence" value="ECO:0007669"/>
    <property type="project" value="InterPro"/>
</dbReference>
<evidence type="ECO:0000256" key="5">
    <source>
        <dbReference type="SAM" id="MobiDB-lite"/>
    </source>
</evidence>
<comment type="caution">
    <text evidence="7">The sequence shown here is derived from an EMBL/GenBank/DDBJ whole genome shotgun (WGS) entry which is preliminary data.</text>
</comment>
<evidence type="ECO:0000313" key="7">
    <source>
        <dbReference type="EMBL" id="RKU40518.1"/>
    </source>
</evidence>
<protein>
    <recommendedName>
        <fullName evidence="6">AAA+ ATPase domain-containing protein</fullName>
    </recommendedName>
</protein>
<keyword evidence="2" id="KW-0547">Nucleotide-binding</keyword>
<dbReference type="CDD" id="cd06008">
    <property type="entry name" value="NF-X1-zinc-finger"/>
    <property type="match status" value="1"/>
</dbReference>
<dbReference type="Gene3D" id="3.40.50.300">
    <property type="entry name" value="P-loop containing nucleotide triphosphate hydrolases"/>
    <property type="match status" value="6"/>
</dbReference>
<dbReference type="InterPro" id="IPR000641">
    <property type="entry name" value="CbxX/CfxQ"/>
</dbReference>
<feature type="region of interest" description="Disordered" evidence="5">
    <location>
        <begin position="1275"/>
        <end position="1313"/>
    </location>
</feature>
<dbReference type="InterPro" id="IPR041627">
    <property type="entry name" value="AAA_lid_6"/>
</dbReference>
<keyword evidence="4" id="KW-0067">ATP-binding</keyword>
<dbReference type="SMART" id="SM00382">
    <property type="entry name" value="AAA"/>
    <property type="match status" value="4"/>
</dbReference>
<keyword evidence="3" id="KW-0347">Helicase</keyword>
<dbReference type="InterPro" id="IPR027417">
    <property type="entry name" value="P-loop_NTPase"/>
</dbReference>
<evidence type="ECO:0000256" key="4">
    <source>
        <dbReference type="ARBA" id="ARBA00022840"/>
    </source>
</evidence>
<dbReference type="GO" id="GO:0004386">
    <property type="term" value="F:helicase activity"/>
    <property type="evidence" value="ECO:0007669"/>
    <property type="project" value="InterPro"/>
</dbReference>
<dbReference type="InterPro" id="IPR050773">
    <property type="entry name" value="CbxX/CfxQ_RuBisCO_ESX"/>
</dbReference>
<organism evidence="7 8">
    <name type="scientific">Coniochaeta pulveracea</name>
    <dbReference type="NCBI Taxonomy" id="177199"/>
    <lineage>
        <taxon>Eukaryota</taxon>
        <taxon>Fungi</taxon>
        <taxon>Dikarya</taxon>
        <taxon>Ascomycota</taxon>
        <taxon>Pezizomycotina</taxon>
        <taxon>Sordariomycetes</taxon>
        <taxon>Sordariomycetidae</taxon>
        <taxon>Coniochaetales</taxon>
        <taxon>Coniochaetaceae</taxon>
        <taxon>Coniochaeta</taxon>
    </lineage>
</organism>
<reference evidence="7 8" key="1">
    <citation type="submission" date="2018-08" db="EMBL/GenBank/DDBJ databases">
        <title>Draft genome of the lignicolous fungus Coniochaeta pulveracea.</title>
        <authorList>
            <person name="Borstlap C.J."/>
            <person name="De Witt R.N."/>
            <person name="Botha A."/>
            <person name="Volschenk H."/>
        </authorList>
    </citation>
    <scope>NUCLEOTIDE SEQUENCE [LARGE SCALE GENOMIC DNA]</scope>
    <source>
        <strain evidence="7 8">CAB683</strain>
    </source>
</reference>
<gene>
    <name evidence="7" type="ORF">DL546_001706</name>
</gene>
<evidence type="ECO:0000256" key="1">
    <source>
        <dbReference type="ARBA" id="ARBA00010378"/>
    </source>
</evidence>
<dbReference type="CDD" id="cd17936">
    <property type="entry name" value="EEXXEc_NFX1"/>
    <property type="match status" value="1"/>
</dbReference>
<keyword evidence="3" id="KW-0378">Hydrolase</keyword>
<dbReference type="Pfam" id="PF17866">
    <property type="entry name" value="AAA_lid_6"/>
    <property type="match status" value="2"/>
</dbReference>
<keyword evidence="8" id="KW-1185">Reference proteome</keyword>
<evidence type="ECO:0000256" key="3">
    <source>
        <dbReference type="ARBA" id="ARBA00022806"/>
    </source>
</evidence>
<comment type="similarity">
    <text evidence="1">Belongs to the CbxX/CfxQ family.</text>
</comment>
<dbReference type="Proteomes" id="UP000275385">
    <property type="component" value="Unassembled WGS sequence"/>
</dbReference>